<dbReference type="AlphaFoldDB" id="A0AAV1AKK1"/>
<organism evidence="2 3">
    <name type="scientific">Vicia faba</name>
    <name type="common">Broad bean</name>
    <name type="synonym">Faba vulgaris</name>
    <dbReference type="NCBI Taxonomy" id="3906"/>
    <lineage>
        <taxon>Eukaryota</taxon>
        <taxon>Viridiplantae</taxon>
        <taxon>Streptophyta</taxon>
        <taxon>Embryophyta</taxon>
        <taxon>Tracheophyta</taxon>
        <taxon>Spermatophyta</taxon>
        <taxon>Magnoliopsida</taxon>
        <taxon>eudicotyledons</taxon>
        <taxon>Gunneridae</taxon>
        <taxon>Pentapetalae</taxon>
        <taxon>rosids</taxon>
        <taxon>fabids</taxon>
        <taxon>Fabales</taxon>
        <taxon>Fabaceae</taxon>
        <taxon>Papilionoideae</taxon>
        <taxon>50 kb inversion clade</taxon>
        <taxon>NPAAA clade</taxon>
        <taxon>Hologalegina</taxon>
        <taxon>IRL clade</taxon>
        <taxon>Fabeae</taxon>
        <taxon>Vicia</taxon>
    </lineage>
</organism>
<accession>A0AAV1AKK1</accession>
<sequence>MVEKGPWSCKPEDLFSPCNFDSVKEQKRPVLPSMSERCFKSSNIDSSSDGDSDYPFSHKERHANLKQPYGTTSSEVTSWNSIHKQRPNMDSDSLDYVQMKTPSMHPDCSHTSNYTPLLPASSGSRSEYDEYPSYALNMENSYGHNLEATSWKINYKEENQYLYNGAKLTNRGFKSEDMQFKSPGST</sequence>
<feature type="compositionally biased region" description="Polar residues" evidence="1">
    <location>
        <begin position="69"/>
        <end position="78"/>
    </location>
</feature>
<name>A0AAV1AKK1_VICFA</name>
<dbReference type="EMBL" id="OX451739">
    <property type="protein sequence ID" value="CAI8611041.1"/>
    <property type="molecule type" value="Genomic_DNA"/>
</dbReference>
<dbReference type="Proteomes" id="UP001157006">
    <property type="component" value="Chromosome 4"/>
</dbReference>
<feature type="compositionally biased region" description="Polar residues" evidence="1">
    <location>
        <begin position="109"/>
        <end position="125"/>
    </location>
</feature>
<feature type="region of interest" description="Disordered" evidence="1">
    <location>
        <begin position="40"/>
        <end position="78"/>
    </location>
</feature>
<reference evidence="2 3" key="1">
    <citation type="submission" date="2023-01" db="EMBL/GenBank/DDBJ databases">
        <authorList>
            <person name="Kreplak J."/>
        </authorList>
    </citation>
    <scope>NUCLEOTIDE SEQUENCE [LARGE SCALE GENOMIC DNA]</scope>
</reference>
<keyword evidence="3" id="KW-1185">Reference proteome</keyword>
<evidence type="ECO:0000256" key="1">
    <source>
        <dbReference type="SAM" id="MobiDB-lite"/>
    </source>
</evidence>
<protein>
    <submittedName>
        <fullName evidence="2">Uncharacterized protein</fullName>
    </submittedName>
</protein>
<feature type="region of interest" description="Disordered" evidence="1">
    <location>
        <begin position="102"/>
        <end position="128"/>
    </location>
</feature>
<evidence type="ECO:0000313" key="2">
    <source>
        <dbReference type="EMBL" id="CAI8611041.1"/>
    </source>
</evidence>
<gene>
    <name evidence="2" type="ORF">VFH_IV210280</name>
</gene>
<proteinExistence type="predicted"/>
<evidence type="ECO:0000313" key="3">
    <source>
        <dbReference type="Proteomes" id="UP001157006"/>
    </source>
</evidence>